<feature type="region of interest" description="Disordered" evidence="1">
    <location>
        <begin position="781"/>
        <end position="802"/>
    </location>
</feature>
<name>A0A553HWZ4_9PEZI</name>
<dbReference type="AlphaFoldDB" id="A0A553HWZ4"/>
<sequence>MAGSLFNAPVSPWTERYGTDEKPIYSLKKKNDRLWHGGLAPSHPRLDPRYYDCVPSDDEFDAPTSYEEIDDIFIAEEYQRSVLFGNPTWRIAPLHSVLSWDGIPEILGGHRPGDDKRYPDLLRDYMEQRIEVDESTWLPFFGRNRWYNLDLDSPDTIVEANGTTWETSTWNVDDERIWNVVRFSLEIANRILTRMIRDNNRWLGMLLYGRIQMWYELNANPEDYHMYTATRNYRVLMDPDSEKEICQKMEKPFLGRDIEPDAQKRHDHLTHLLRGVVWSFLPAAQGARGNTSSFYDNEFFQVVCRINSNLMKLLCGGTISIAERCTLHMRQAMTILHELTHAISRSRISSGQNISPEVQSQVKYGPASKRFQEPLDGPFGQGSKYAPNISMLVTSVRYPSRYAVPRTGTDMSNHPSLMFGAPIEVSFVPAALLWRLQSKAFWDSMAPNGQDGFLYPKIFTSAVQSEKYTWRGLYRPVTVDPDAANGVRYQNITQRWSQRLSLWSGKRKSWYDEASETWRKTPWGFMQVRRSIDTFRAAYRARDEAECANVAWELENELPAAGFENRGMYLDQVATSIPEFGSTTGTPPLWLFHCLGLLMLATLPLRTQDHIPGKPKVGKILLRRSQTVASQAVTNIEVRGVPIEAPTIMRRDRFFSRLSDDYITINKRDDFVDEALKMIGKRIYIWKAFLDAVRGLADFIRRRMRANTFTEESWFGMFLFEMPTYQPYTGSGWVCSEGSSGEVELNCGSPLNVRAAVPRYLADHEHSSNSNDKIMSSTEITSTTDLPTGDPVPFSAPPASVPKPKSLPLRELLAATPSNIDAFLAHLQRCLSTPTGIDTVLLFVCYSSRLTSAVLTTLVEPALQRSAERLIAIASALPPSATLVLNAKALPSTSVALVLDLAKRLKALSGLTSEARTILRLWGLLGMYFWARRLVLKWRQPKQPGDDKFQTSLAWSQLTACVVFQALENGVYLSSKGILGWAPATQAKAARWSARFWGSFVGLELMRLFYESSKRGRRTRTEKFAGGKTVAVVEKEEREWTETWRKTVVRNLAWAPLTVHWSLEKGLVSEMAVGALASIPGVLQMRDLWRNTAE</sequence>
<keyword evidence="3" id="KW-1185">Reference proteome</keyword>
<comment type="caution">
    <text evidence="2">The sequence shown here is derived from an EMBL/GenBank/DDBJ whole genome shotgun (WGS) entry which is preliminary data.</text>
</comment>
<gene>
    <name evidence="2" type="ORF">FHL15_006629</name>
</gene>
<protein>
    <submittedName>
        <fullName evidence="2">Uncharacterized protein</fullName>
    </submittedName>
</protein>
<dbReference type="PANTHER" id="PTHR12652">
    <property type="entry name" value="PEROXISOMAL BIOGENESIS FACTOR 11"/>
    <property type="match status" value="1"/>
</dbReference>
<evidence type="ECO:0000256" key="1">
    <source>
        <dbReference type="SAM" id="MobiDB-lite"/>
    </source>
</evidence>
<dbReference type="EMBL" id="VFLP01000036">
    <property type="protein sequence ID" value="TRX92462.1"/>
    <property type="molecule type" value="Genomic_DNA"/>
</dbReference>
<dbReference type="Proteomes" id="UP000319160">
    <property type="component" value="Unassembled WGS sequence"/>
</dbReference>
<reference evidence="3" key="1">
    <citation type="submission" date="2019-06" db="EMBL/GenBank/DDBJ databases">
        <title>Draft genome sequence of the griseofulvin-producing fungus Xylaria cubensis strain G536.</title>
        <authorList>
            <person name="Mead M.E."/>
            <person name="Raja H.A."/>
            <person name="Steenwyk J.L."/>
            <person name="Knowles S.L."/>
            <person name="Oberlies N.H."/>
            <person name="Rokas A."/>
        </authorList>
    </citation>
    <scope>NUCLEOTIDE SEQUENCE [LARGE SCALE GENOMIC DNA]</scope>
    <source>
        <strain evidence="3">G536</strain>
    </source>
</reference>
<accession>A0A553HWZ4</accession>
<dbReference type="STRING" id="2512241.A0A553HWZ4"/>
<dbReference type="PANTHER" id="PTHR12652:SF25">
    <property type="entry name" value="MICROBODY (PEROXISOME) PROLIFERATION PROTEIN PEROXIN 11C (EUROFUNG)"/>
    <property type="match status" value="1"/>
</dbReference>
<evidence type="ECO:0000313" key="2">
    <source>
        <dbReference type="EMBL" id="TRX92462.1"/>
    </source>
</evidence>
<dbReference type="OrthoDB" id="10254945at2759"/>
<proteinExistence type="predicted"/>
<evidence type="ECO:0000313" key="3">
    <source>
        <dbReference type="Proteomes" id="UP000319160"/>
    </source>
</evidence>
<organism evidence="2 3">
    <name type="scientific">Xylaria flabelliformis</name>
    <dbReference type="NCBI Taxonomy" id="2512241"/>
    <lineage>
        <taxon>Eukaryota</taxon>
        <taxon>Fungi</taxon>
        <taxon>Dikarya</taxon>
        <taxon>Ascomycota</taxon>
        <taxon>Pezizomycotina</taxon>
        <taxon>Sordariomycetes</taxon>
        <taxon>Xylariomycetidae</taxon>
        <taxon>Xylariales</taxon>
        <taxon>Xylariaceae</taxon>
        <taxon>Xylaria</taxon>
    </lineage>
</organism>